<dbReference type="Pfam" id="PF20183">
    <property type="entry name" value="DUF6546"/>
    <property type="match status" value="1"/>
</dbReference>
<evidence type="ECO:0000313" key="3">
    <source>
        <dbReference type="Proteomes" id="UP001390339"/>
    </source>
</evidence>
<reference evidence="2 3" key="1">
    <citation type="journal article" date="2024" name="IMA Fungus">
        <title>Apiospora arundinis, a panoply of carbohydrate-active enzymes and secondary metabolites.</title>
        <authorList>
            <person name="Sorensen T."/>
            <person name="Petersen C."/>
            <person name="Muurmann A.T."/>
            <person name="Christiansen J.V."/>
            <person name="Brundto M.L."/>
            <person name="Overgaard C.K."/>
            <person name="Boysen A.T."/>
            <person name="Wollenberg R.D."/>
            <person name="Larsen T.O."/>
            <person name="Sorensen J.L."/>
            <person name="Nielsen K.L."/>
            <person name="Sondergaard T.E."/>
        </authorList>
    </citation>
    <scope>NUCLEOTIDE SEQUENCE [LARGE SCALE GENOMIC DNA]</scope>
    <source>
        <strain evidence="2 3">AAU 773</strain>
    </source>
</reference>
<accession>A0ABR2HZ38</accession>
<dbReference type="EMBL" id="JAPCWZ010000007">
    <property type="protein sequence ID" value="KAK8854990.1"/>
    <property type="molecule type" value="Genomic_DNA"/>
</dbReference>
<name>A0ABR2HZ38_9PEZI</name>
<dbReference type="InterPro" id="IPR046676">
    <property type="entry name" value="DUF6546"/>
</dbReference>
<evidence type="ECO:0000313" key="2">
    <source>
        <dbReference type="EMBL" id="KAK8854990.1"/>
    </source>
</evidence>
<evidence type="ECO:0000259" key="1">
    <source>
        <dbReference type="Pfam" id="PF20183"/>
    </source>
</evidence>
<proteinExistence type="predicted"/>
<comment type="caution">
    <text evidence="2">The sequence shown here is derived from an EMBL/GenBank/DDBJ whole genome shotgun (WGS) entry which is preliminary data.</text>
</comment>
<gene>
    <name evidence="2" type="ORF">PGQ11_010902</name>
</gene>
<organism evidence="2 3">
    <name type="scientific">Apiospora arundinis</name>
    <dbReference type="NCBI Taxonomy" id="335852"/>
    <lineage>
        <taxon>Eukaryota</taxon>
        <taxon>Fungi</taxon>
        <taxon>Dikarya</taxon>
        <taxon>Ascomycota</taxon>
        <taxon>Pezizomycotina</taxon>
        <taxon>Sordariomycetes</taxon>
        <taxon>Xylariomycetidae</taxon>
        <taxon>Amphisphaeriales</taxon>
        <taxon>Apiosporaceae</taxon>
        <taxon>Apiospora</taxon>
    </lineage>
</organism>
<protein>
    <recommendedName>
        <fullName evidence="1">DUF6546 domain-containing protein</fullName>
    </recommendedName>
</protein>
<keyword evidence="3" id="KW-1185">Reference proteome</keyword>
<feature type="domain" description="DUF6546" evidence="1">
    <location>
        <begin position="281"/>
        <end position="481"/>
    </location>
</feature>
<dbReference type="Proteomes" id="UP001390339">
    <property type="component" value="Unassembled WGS sequence"/>
</dbReference>
<sequence>MPSTSLGKRQWNSTWAGLPTEIRLMIFQALIQGGCPLSGLVTVSEEWRSQLEPYNFADIRVRPSNLVEFASMTRRSRALVRYIWFCVELNEYEYCACWWHDSVNTDHWLIRAALVGLFSILSTWEASENLILDISVYSPSDKDHWFKYLTFLPDIPSGDEVTQMELDKYYDELYESASGVPYSATPSGAILRSFRTTTQYSLLASEFNWLEGLPMVPAVTSLRIRQQSRWRWLSPSLGPMLTCFPRLEEIHYEPWRNWGHNQGTDDIGNEILLYMLPRFIKNLKRVVIFENFNQQYPAIIQRESTFFPSYCDSVRKPCPGAGEKMAIASLGLEHLAASFMVDARHFFAAIEPDWRWPQLTSLVLTSTCLRPGERRTAKIEALLRAAAAAVMRMPWLETMEIWNGRKGLAALFRYQASPARREATISWRCTWDLALEPCTIQAWKVAVQQQDEDWELVVDQKWLDEASIKSHGDAILQLGLLSSDIIRPISWRQIQCEQRALEGLPTVE</sequence>